<sequence length="276" mass="31390">MFQAFNNYLKTKPLANGQFTKITVSNFIDLVVCTTPVEDCFFGDCAQCNSITPSSILGCQLDTSDEDDKCSWSMWKSIDKKVDLHQIRGTITSLLYEIDFAENYSFLRQREVQAAHWNNQQATLFIIHIKIGSEQKNMVIISDYMRHDTAFVHCAQRLIIDFLSDGASAYFKNHFNIINFQYHQYDFNMMASWTFSASGHGKGPCDGLVAAVKSNVNRSVLLADTVISSVEDFLNFTKKSNEEAAKLSQTNEPPINVCYLKHDDVERVTEDLLTER</sequence>
<evidence type="ECO:0000313" key="2">
    <source>
        <dbReference type="EMBL" id="CAF4401566.1"/>
    </source>
</evidence>
<name>A0A820P5Y4_9BILA</name>
<dbReference type="EMBL" id="CAJOBR010001601">
    <property type="protein sequence ID" value="CAF4621361.1"/>
    <property type="molecule type" value="Genomic_DNA"/>
</dbReference>
<dbReference type="Proteomes" id="UP000663848">
    <property type="component" value="Unassembled WGS sequence"/>
</dbReference>
<dbReference type="PANTHER" id="PTHR46601">
    <property type="entry name" value="ULP_PROTEASE DOMAIN-CONTAINING PROTEIN"/>
    <property type="match status" value="1"/>
</dbReference>
<proteinExistence type="predicted"/>
<dbReference type="Proteomes" id="UP000663825">
    <property type="component" value="Unassembled WGS sequence"/>
</dbReference>
<comment type="caution">
    <text evidence="2">The sequence shown here is derived from an EMBL/GenBank/DDBJ whole genome shotgun (WGS) entry which is preliminary data.</text>
</comment>
<reference evidence="2" key="1">
    <citation type="submission" date="2021-02" db="EMBL/GenBank/DDBJ databases">
        <authorList>
            <person name="Nowell W R."/>
        </authorList>
    </citation>
    <scope>NUCLEOTIDE SEQUENCE</scope>
</reference>
<evidence type="ECO:0000313" key="1">
    <source>
        <dbReference type="EMBL" id="CAF3200780.1"/>
    </source>
</evidence>
<protein>
    <submittedName>
        <fullName evidence="2">Uncharacterized protein</fullName>
    </submittedName>
</protein>
<dbReference type="PANTHER" id="PTHR46601:SF2">
    <property type="entry name" value="UBIQUITIN-LIKE PROTEASE FAMILY PROFILE DOMAIN-CONTAINING PROTEIN"/>
    <property type="match status" value="1"/>
</dbReference>
<evidence type="ECO:0000313" key="4">
    <source>
        <dbReference type="Proteomes" id="UP000663873"/>
    </source>
</evidence>
<dbReference type="AlphaFoldDB" id="A0A820P5Y4"/>
<dbReference type="EMBL" id="CAJOBP010003360">
    <property type="protein sequence ID" value="CAF4401566.1"/>
    <property type="molecule type" value="Genomic_DNA"/>
</dbReference>
<gene>
    <name evidence="3" type="ORF">QYT958_LOCUS12870</name>
    <name evidence="1" type="ORF">TIS948_LOCUS12562</name>
    <name evidence="2" type="ORF">UJA718_LOCUS19153</name>
</gene>
<accession>A0A820P5Y4</accession>
<dbReference type="Proteomes" id="UP000663873">
    <property type="component" value="Unassembled WGS sequence"/>
</dbReference>
<dbReference type="OrthoDB" id="10068678at2759"/>
<evidence type="ECO:0000313" key="3">
    <source>
        <dbReference type="EMBL" id="CAF4621361.1"/>
    </source>
</evidence>
<organism evidence="2 4">
    <name type="scientific">Rotaria socialis</name>
    <dbReference type="NCBI Taxonomy" id="392032"/>
    <lineage>
        <taxon>Eukaryota</taxon>
        <taxon>Metazoa</taxon>
        <taxon>Spiralia</taxon>
        <taxon>Gnathifera</taxon>
        <taxon>Rotifera</taxon>
        <taxon>Eurotatoria</taxon>
        <taxon>Bdelloidea</taxon>
        <taxon>Philodinida</taxon>
        <taxon>Philodinidae</taxon>
        <taxon>Rotaria</taxon>
    </lineage>
</organism>
<dbReference type="EMBL" id="CAJNXB010001914">
    <property type="protein sequence ID" value="CAF3200780.1"/>
    <property type="molecule type" value="Genomic_DNA"/>
</dbReference>
<keyword evidence="4" id="KW-1185">Reference proteome</keyword>